<feature type="region of interest" description="Disordered" evidence="1">
    <location>
        <begin position="867"/>
        <end position="892"/>
    </location>
</feature>
<keyword evidence="4" id="KW-1185">Reference proteome</keyword>
<reference evidence="3" key="1">
    <citation type="submission" date="2021-01" db="UniProtKB">
        <authorList>
            <consortium name="EnsemblMetazoa"/>
        </authorList>
    </citation>
    <scope>IDENTIFICATION</scope>
</reference>
<feature type="compositionally biased region" description="Basic and acidic residues" evidence="1">
    <location>
        <begin position="790"/>
        <end position="801"/>
    </location>
</feature>
<feature type="compositionally biased region" description="Basic and acidic residues" evidence="1">
    <location>
        <begin position="581"/>
        <end position="612"/>
    </location>
</feature>
<evidence type="ECO:0000313" key="3">
    <source>
        <dbReference type="EnsemblMetazoa" id="CLYHEMP003820.1"/>
    </source>
</evidence>
<dbReference type="AlphaFoldDB" id="A0A7M5V7L9"/>
<accession>A0A7M5V7L9</accession>
<name>A0A7M5V7L9_9CNID</name>
<feature type="compositionally biased region" description="Polar residues" evidence="1">
    <location>
        <begin position="281"/>
        <end position="291"/>
    </location>
</feature>
<dbReference type="InterPro" id="IPR040441">
    <property type="entry name" value="CFA20/CFAP20DC"/>
</dbReference>
<evidence type="ECO:0000256" key="1">
    <source>
        <dbReference type="SAM" id="MobiDB-lite"/>
    </source>
</evidence>
<feature type="compositionally biased region" description="Low complexity" evidence="1">
    <location>
        <begin position="566"/>
        <end position="580"/>
    </location>
</feature>
<feature type="compositionally biased region" description="Polar residues" evidence="1">
    <location>
        <begin position="613"/>
        <end position="636"/>
    </location>
</feature>
<organism evidence="3 4">
    <name type="scientific">Clytia hemisphaerica</name>
    <dbReference type="NCBI Taxonomy" id="252671"/>
    <lineage>
        <taxon>Eukaryota</taxon>
        <taxon>Metazoa</taxon>
        <taxon>Cnidaria</taxon>
        <taxon>Hydrozoa</taxon>
        <taxon>Hydroidolina</taxon>
        <taxon>Leptothecata</taxon>
        <taxon>Obeliida</taxon>
        <taxon>Clytiidae</taxon>
        <taxon>Clytia</taxon>
    </lineage>
</organism>
<feature type="region of interest" description="Disordered" evidence="1">
    <location>
        <begin position="759"/>
        <end position="807"/>
    </location>
</feature>
<dbReference type="GeneID" id="136797617"/>
<dbReference type="InterPro" id="IPR007714">
    <property type="entry name" value="CFA20_dom"/>
</dbReference>
<evidence type="ECO:0000259" key="2">
    <source>
        <dbReference type="Pfam" id="PF05018"/>
    </source>
</evidence>
<feature type="region of interest" description="Disordered" evidence="1">
    <location>
        <begin position="561"/>
        <end position="638"/>
    </location>
</feature>
<dbReference type="Proteomes" id="UP000594262">
    <property type="component" value="Unplaced"/>
</dbReference>
<feature type="domain" description="CFA20" evidence="2">
    <location>
        <begin position="1"/>
        <end position="174"/>
    </location>
</feature>
<proteinExistence type="predicted"/>
<dbReference type="PANTHER" id="PTHR12458">
    <property type="entry name" value="ORF PROTEIN"/>
    <property type="match status" value="1"/>
</dbReference>
<feature type="compositionally biased region" description="Acidic residues" evidence="1">
    <location>
        <begin position="492"/>
        <end position="508"/>
    </location>
</feature>
<feature type="compositionally biased region" description="Low complexity" evidence="1">
    <location>
        <begin position="763"/>
        <end position="781"/>
    </location>
</feature>
<feature type="compositionally biased region" description="Acidic residues" evidence="1">
    <location>
        <begin position="872"/>
        <end position="882"/>
    </location>
</feature>
<feature type="compositionally biased region" description="Polar residues" evidence="1">
    <location>
        <begin position="226"/>
        <end position="235"/>
    </location>
</feature>
<feature type="region of interest" description="Disordered" evidence="1">
    <location>
        <begin position="212"/>
        <end position="390"/>
    </location>
</feature>
<feature type="compositionally biased region" description="Basic and acidic residues" evidence="1">
    <location>
        <begin position="459"/>
        <end position="474"/>
    </location>
</feature>
<feature type="compositionally biased region" description="Polar residues" evidence="1">
    <location>
        <begin position="927"/>
        <end position="939"/>
    </location>
</feature>
<feature type="compositionally biased region" description="Basic residues" evidence="1">
    <location>
        <begin position="265"/>
        <end position="274"/>
    </location>
</feature>
<dbReference type="Pfam" id="PF05018">
    <property type="entry name" value="CFA20_dom"/>
    <property type="match status" value="1"/>
</dbReference>
<feature type="region of interest" description="Disordered" evidence="1">
    <location>
        <begin position="920"/>
        <end position="939"/>
    </location>
</feature>
<dbReference type="EnsemblMetazoa" id="CLYHEMT003820.1">
    <property type="protein sequence ID" value="CLYHEMP003820.1"/>
    <property type="gene ID" value="CLYHEMG003820"/>
</dbReference>
<protein>
    <recommendedName>
        <fullName evidence="2">CFA20 domain-containing protein</fullName>
    </recommendedName>
</protein>
<feature type="compositionally biased region" description="Basic residues" evidence="1">
    <location>
        <begin position="335"/>
        <end position="349"/>
    </location>
</feature>
<feature type="region of interest" description="Disordered" evidence="1">
    <location>
        <begin position="438"/>
        <end position="508"/>
    </location>
</feature>
<dbReference type="RefSeq" id="XP_066910307.1">
    <property type="nucleotide sequence ID" value="XM_067054206.1"/>
</dbReference>
<dbReference type="OrthoDB" id="10261083at2759"/>
<sequence>MFKNEFQGGPSLDVFSVHGKDPLSKLKVHGPSSAVRKEFDNLLRTFILNLNGDSARSKIAYPKNTKQSLHLTQQFLILQLSLQSGNSFTLEISVITQSNLKLRIIFSSSTREISITAHHVKMPCSVVETDSWINLGLDMKDLVASYFEGNSFSHVDSLVISANCKLKRIFTLKDKPEHSIDIPKNLNFPVNIQFLTQIIDSQTFDEANINIRAGTGGHPLKRTPVKPSTNTSENSHIAFGSRIRSGSRSKLDLEEGTDCSNTARRFSKSGKSKTKQSTDSNGSEPSLTSRGISILPSRPSAKSVRQLDLNNNELEARPPSVQVEKKTPLQPRPPSGKKNKTPNVRRGRIVKSADVRSREIPATNDRPKQQIFSKSADSRNRRRPSIAEPDELPAVLKIKKGISRSAFDLEQTEKDISDNRELHFKSKSLTVLPKIGSTTKRNNRYGRSISISQTENDESDTRDGADDQITRAENDVPNNEDLTDNVFASTTNDEDETNEDETNEDETNEELMALADENEIDDYLKLRTRSSCREDESTYSSCNSANSDLYVYSSRPRSVIRQNRNSLSVSQQKSSTSRSRPASESKSRSSSRNGDESAPRPKFLDQPQKKSSPEAQISPHQNGGHNDTYTISNASNGDHKELEKSFGVDLSWEYSESTSMLVLPQELKNENTSNKILSSKNMNNKKHSYENIPDSGISDIDLERTDKEYVNEEHRSSGNSPELHVTDMNQNYTHEERTSLKNSHSFVSQDEDQLKIEIDQKTDTSSGIISDFSSSDNLNSNGEIQPQISRDSELTRAEKQQKSIIPSSFIMRESCDSDSMSWLNSSQDQTNNSVAMTMDHNNKMLDKSPNMALRQRLKEQLGSLIMQSKDAEDSDNVSECSDDTTYTDMPPKKFRNYRYQDEIQSLNSTLDLSATIPATPRVGEQADPNNNYPGKMDGSQSEELLDLKFDPDLNCYYDPITHKYYELN</sequence>
<evidence type="ECO:0000313" key="4">
    <source>
        <dbReference type="Proteomes" id="UP000594262"/>
    </source>
</evidence>